<accession>A0A8H3MFV1</accession>
<dbReference type="EMBL" id="BLAL01000338">
    <property type="protein sequence ID" value="GET03976.1"/>
    <property type="molecule type" value="Genomic_DNA"/>
</dbReference>
<comment type="caution">
    <text evidence="1">The sequence shown here is derived from an EMBL/GenBank/DDBJ whole genome shotgun (WGS) entry which is preliminary data.</text>
</comment>
<gene>
    <name evidence="1" type="ORF">RCL2_003027600</name>
</gene>
<dbReference type="Proteomes" id="UP000615446">
    <property type="component" value="Unassembled WGS sequence"/>
</dbReference>
<name>A0A8H3MFV1_9GLOM</name>
<sequence length="78" mass="9326">MPFRKRICNFNDMSEEWKQIYEPIEEYKNAWREAIEPITLGEWLDMLAKLNTGAAARLSGIDYRIIRLFSDDLHKLIH</sequence>
<reference evidence="1" key="1">
    <citation type="submission" date="2019-10" db="EMBL/GenBank/DDBJ databases">
        <title>Conservation and host-specific expression of non-tandemly repeated heterogenous ribosome RNA gene in arbuscular mycorrhizal fungi.</title>
        <authorList>
            <person name="Maeda T."/>
            <person name="Kobayashi Y."/>
            <person name="Nakagawa T."/>
            <person name="Ezawa T."/>
            <person name="Yamaguchi K."/>
            <person name="Bino T."/>
            <person name="Nishimoto Y."/>
            <person name="Shigenobu S."/>
            <person name="Kawaguchi M."/>
        </authorList>
    </citation>
    <scope>NUCLEOTIDE SEQUENCE</scope>
    <source>
        <strain evidence="1">HR1</strain>
    </source>
</reference>
<evidence type="ECO:0000313" key="2">
    <source>
        <dbReference type="Proteomes" id="UP000615446"/>
    </source>
</evidence>
<organism evidence="1 2">
    <name type="scientific">Rhizophagus clarus</name>
    <dbReference type="NCBI Taxonomy" id="94130"/>
    <lineage>
        <taxon>Eukaryota</taxon>
        <taxon>Fungi</taxon>
        <taxon>Fungi incertae sedis</taxon>
        <taxon>Mucoromycota</taxon>
        <taxon>Glomeromycotina</taxon>
        <taxon>Glomeromycetes</taxon>
        <taxon>Glomerales</taxon>
        <taxon>Glomeraceae</taxon>
        <taxon>Rhizophagus</taxon>
    </lineage>
</organism>
<dbReference type="AlphaFoldDB" id="A0A8H3MFV1"/>
<protein>
    <submittedName>
        <fullName evidence="1">Uncharacterized protein</fullName>
    </submittedName>
</protein>
<proteinExistence type="predicted"/>
<evidence type="ECO:0000313" key="1">
    <source>
        <dbReference type="EMBL" id="GET03976.1"/>
    </source>
</evidence>